<evidence type="ECO:0000313" key="10">
    <source>
        <dbReference type="WBParaSite" id="MhA1_Contig504.frz3.fgene1"/>
    </source>
</evidence>
<keyword evidence="6" id="KW-1133">Transmembrane helix</keyword>
<dbReference type="Proteomes" id="UP000095281">
    <property type="component" value="Unplaced"/>
</dbReference>
<evidence type="ECO:0000256" key="4">
    <source>
        <dbReference type="ARBA" id="ARBA00022679"/>
    </source>
</evidence>
<dbReference type="OMA" id="HVNCLFF"/>
<comment type="similarity">
    <text evidence="2 8">Belongs to the glycosyltransferase 92 family.</text>
</comment>
<dbReference type="GO" id="GO:0016020">
    <property type="term" value="C:membrane"/>
    <property type="evidence" value="ECO:0007669"/>
    <property type="project" value="UniProtKB-SubCell"/>
</dbReference>
<protein>
    <recommendedName>
        <fullName evidence="8">Glycosyltransferase family 92 protein</fullName>
        <ecNumber evidence="8">2.4.1.-</ecNumber>
    </recommendedName>
</protein>
<sequence>MSKNIGRRPIVLGAFHRLKEEKNLEGDYAVVYSDKIPKFLFNKGNPISWGWSSNTQLTTNGNLLSTDLINQKEGSIAVQLEESLFFNEGKKYPLVVCIAPMYTYTDWQIMLMGIETWIALGAQKIIFPIQSASADTVFILKEYERIGIVHLRKWPKWPLLSDVNPNGLVLSRGIEESHVNCLHFVKPFAEMVVFTDIDDMLMPLDPMKIHSGVNIEILRSIFREHPNAGSLLFEHRDFIPPETAQGELSQSLSDFNFAFLHQTKWKTKCKIWRMKTRVVVNASRVDSVNMHETGIHRFGYAQVRVPCRRAHFYHLRHSFKNIALNEWPIKLDLLQYKLEKQWKQRLNFNFTKIATEKKLTRSSVESFADFDNCMIAINEEHWSLRVSRCLTPHVCYSRMARNMSCVAAVADYGFSYSGNGDYVSALRNEAEFGPSELNCNFDFL</sequence>
<evidence type="ECO:0000256" key="5">
    <source>
        <dbReference type="ARBA" id="ARBA00022692"/>
    </source>
</evidence>
<evidence type="ECO:0000256" key="8">
    <source>
        <dbReference type="RuleBase" id="RU366017"/>
    </source>
</evidence>
<comment type="subcellular location">
    <subcellularLocation>
        <location evidence="1">Membrane</location>
        <topology evidence="1">Single-pass membrane protein</topology>
    </subcellularLocation>
</comment>
<dbReference type="GO" id="GO:0016757">
    <property type="term" value="F:glycosyltransferase activity"/>
    <property type="evidence" value="ECO:0007669"/>
    <property type="project" value="UniProtKB-UniRule"/>
</dbReference>
<reference evidence="10" key="1">
    <citation type="submission" date="2016-11" db="UniProtKB">
        <authorList>
            <consortium name="WormBaseParasite"/>
        </authorList>
    </citation>
    <scope>IDENTIFICATION</scope>
</reference>
<keyword evidence="5" id="KW-0812">Transmembrane</keyword>
<keyword evidence="3 8" id="KW-0328">Glycosyltransferase</keyword>
<evidence type="ECO:0000313" key="9">
    <source>
        <dbReference type="Proteomes" id="UP000095281"/>
    </source>
</evidence>
<evidence type="ECO:0000256" key="7">
    <source>
        <dbReference type="ARBA" id="ARBA00023136"/>
    </source>
</evidence>
<dbReference type="PANTHER" id="PTHR21645:SF22">
    <property type="entry name" value="GLYCOSYLTRANSFERASE FAMILY 92 PROTEIN"/>
    <property type="match status" value="1"/>
</dbReference>
<dbReference type="AlphaFoldDB" id="A0A1I8BRC1"/>
<evidence type="ECO:0000256" key="6">
    <source>
        <dbReference type="ARBA" id="ARBA00022989"/>
    </source>
</evidence>
<name>A0A1I8BRC1_MELHA</name>
<keyword evidence="4 8" id="KW-0808">Transferase</keyword>
<dbReference type="Pfam" id="PF01697">
    <property type="entry name" value="Glyco_transf_92"/>
    <property type="match status" value="1"/>
</dbReference>
<dbReference type="InterPro" id="IPR008166">
    <property type="entry name" value="Glyco_transf_92"/>
</dbReference>
<dbReference type="EC" id="2.4.1.-" evidence="8"/>
<accession>A0A1I8BRC1</accession>
<proteinExistence type="inferred from homology"/>
<keyword evidence="9" id="KW-1185">Reference proteome</keyword>
<organism evidence="9 10">
    <name type="scientific">Meloidogyne hapla</name>
    <name type="common">Root-knot nematode worm</name>
    <dbReference type="NCBI Taxonomy" id="6305"/>
    <lineage>
        <taxon>Eukaryota</taxon>
        <taxon>Metazoa</taxon>
        <taxon>Ecdysozoa</taxon>
        <taxon>Nematoda</taxon>
        <taxon>Chromadorea</taxon>
        <taxon>Rhabditida</taxon>
        <taxon>Tylenchina</taxon>
        <taxon>Tylenchomorpha</taxon>
        <taxon>Tylenchoidea</taxon>
        <taxon>Meloidogynidae</taxon>
        <taxon>Meloidogyninae</taxon>
        <taxon>Meloidogyne</taxon>
    </lineage>
</organism>
<evidence type="ECO:0000256" key="2">
    <source>
        <dbReference type="ARBA" id="ARBA00007647"/>
    </source>
</evidence>
<evidence type="ECO:0000256" key="3">
    <source>
        <dbReference type="ARBA" id="ARBA00022676"/>
    </source>
</evidence>
<evidence type="ECO:0000256" key="1">
    <source>
        <dbReference type="ARBA" id="ARBA00004167"/>
    </source>
</evidence>
<dbReference type="PANTHER" id="PTHR21645">
    <property type="entry name" value="GLYCOSYLTRANSFERASE FAMILY 92 PROTEIN"/>
    <property type="match status" value="1"/>
</dbReference>
<keyword evidence="7" id="KW-0472">Membrane</keyword>
<dbReference type="WBParaSite" id="MhA1_Contig504.frz3.fgene1">
    <property type="protein sequence ID" value="MhA1_Contig504.frz3.fgene1"/>
    <property type="gene ID" value="MhA1_Contig504.frz3.fgene1"/>
</dbReference>
<dbReference type="InterPro" id="IPR052012">
    <property type="entry name" value="GTase_92"/>
</dbReference>